<dbReference type="EMBL" id="FOEF01000017">
    <property type="protein sequence ID" value="SEP51725.1"/>
    <property type="molecule type" value="Genomic_DNA"/>
</dbReference>
<evidence type="ECO:0000313" key="2">
    <source>
        <dbReference type="EMBL" id="SEP51725.1"/>
    </source>
</evidence>
<evidence type="ECO:0000313" key="3">
    <source>
        <dbReference type="Proteomes" id="UP000198582"/>
    </source>
</evidence>
<dbReference type="AlphaFoldDB" id="A0A1H8YHV4"/>
<dbReference type="Proteomes" id="UP000198582">
    <property type="component" value="Unassembled WGS sequence"/>
</dbReference>
<feature type="compositionally biased region" description="Low complexity" evidence="1">
    <location>
        <begin position="139"/>
        <end position="150"/>
    </location>
</feature>
<evidence type="ECO:0000256" key="1">
    <source>
        <dbReference type="SAM" id="MobiDB-lite"/>
    </source>
</evidence>
<reference evidence="2 3" key="1">
    <citation type="submission" date="2016-10" db="EMBL/GenBank/DDBJ databases">
        <authorList>
            <person name="de Groot N.N."/>
        </authorList>
    </citation>
    <scope>NUCLEOTIDE SEQUENCE [LARGE SCALE GENOMIC DNA]</scope>
    <source>
        <strain evidence="2 3">DSM 44993</strain>
    </source>
</reference>
<feature type="compositionally biased region" description="Low complexity" evidence="1">
    <location>
        <begin position="187"/>
        <end position="196"/>
    </location>
</feature>
<name>A0A1H8YHV4_9PSEU</name>
<gene>
    <name evidence="2" type="ORF">SAMN04489732_11743</name>
</gene>
<sequence length="245" mass="24630">MEFAFFGLGERPFDKPQRGFPSTGVASRRQCDPEHDVGFHNVPASAAFPRGFGGPPRRRHRFGRPPGGQLDLGPHPPGPDGRPPPPVPGHRQGSQPPRRRDPAQREVVRRQPEQGIGPGASVVEAVGIGIDPSVGNSPVSGSAASRSRIGGAVGRSGVGSAVSSGAVGSSAASRSRVGGAVSGGAAGHSRVGSAASNSTAQAGPEQRHQSAPHKRQSRTVQGSRGGVAAELAAVGSQCGGGEGGQ</sequence>
<feature type="compositionally biased region" description="Basic and acidic residues" evidence="1">
    <location>
        <begin position="98"/>
        <end position="112"/>
    </location>
</feature>
<feature type="compositionally biased region" description="Low complexity" evidence="1">
    <location>
        <begin position="158"/>
        <end position="179"/>
    </location>
</feature>
<feature type="region of interest" description="Disordered" evidence="1">
    <location>
        <begin position="1"/>
        <end position="245"/>
    </location>
</feature>
<protein>
    <submittedName>
        <fullName evidence="2">Uncharacterized protein</fullName>
    </submittedName>
</protein>
<accession>A0A1H8YHV4</accession>
<organism evidence="2 3">
    <name type="scientific">Amycolatopsis saalfeldensis</name>
    <dbReference type="NCBI Taxonomy" id="394193"/>
    <lineage>
        <taxon>Bacteria</taxon>
        <taxon>Bacillati</taxon>
        <taxon>Actinomycetota</taxon>
        <taxon>Actinomycetes</taxon>
        <taxon>Pseudonocardiales</taxon>
        <taxon>Pseudonocardiaceae</taxon>
        <taxon>Amycolatopsis</taxon>
    </lineage>
</organism>
<feature type="compositionally biased region" description="Pro residues" evidence="1">
    <location>
        <begin position="74"/>
        <end position="88"/>
    </location>
</feature>
<keyword evidence="3" id="KW-1185">Reference proteome</keyword>
<feature type="compositionally biased region" description="Basic and acidic residues" evidence="1">
    <location>
        <begin position="29"/>
        <end position="38"/>
    </location>
</feature>
<proteinExistence type="predicted"/>